<proteinExistence type="inferred from homology"/>
<dbReference type="SUPFAM" id="SSF51735">
    <property type="entry name" value="NAD(P)-binding Rossmann-fold domains"/>
    <property type="match status" value="1"/>
</dbReference>
<gene>
    <name evidence="2" type="ORF">A3I92_01940</name>
</gene>
<dbReference type="Gene3D" id="3.40.50.720">
    <property type="entry name" value="NAD(P)-binding Rossmann-like Domain"/>
    <property type="match status" value="1"/>
</dbReference>
<dbReference type="InterPro" id="IPR002347">
    <property type="entry name" value="SDR_fam"/>
</dbReference>
<organism evidence="2 3">
    <name type="scientific">Candidatus Yanofskybacteria bacterium RIFCSPLOWO2_02_FULL_43_10b</name>
    <dbReference type="NCBI Taxonomy" id="1802704"/>
    <lineage>
        <taxon>Bacteria</taxon>
        <taxon>Candidatus Yanofskyibacteriota</taxon>
    </lineage>
</organism>
<sequence length="233" mass="26260">MKKNLPKLVITGSEGLIGQKLCRHFAGRFEILKLDLALGHDLTDENFVATWFKKNKNLYGMIICHARNAIAPLAGAESKKVEPCDLPLEELRIFFEINATSPFNVCRNFIKNNKNGVLINISSLYGTVSPHHNIYKNFVKHIGYSMSKAALNMMTKYLATYYAPNFRLNTVIFGGVSDQKQDPHFLAEYGKLAPLKRLMTTDEVVSVFDFLLDQKSSYVTGAEIFVDGGWTAW</sequence>
<dbReference type="Proteomes" id="UP000177676">
    <property type="component" value="Unassembled WGS sequence"/>
</dbReference>
<name>A0A1F8H6E5_9BACT</name>
<comment type="similarity">
    <text evidence="1">Belongs to the short-chain dehydrogenases/reductases (SDR) family.</text>
</comment>
<protein>
    <recommendedName>
        <fullName evidence="4">Short-chain dehydrogenase</fullName>
    </recommendedName>
</protein>
<dbReference type="AlphaFoldDB" id="A0A1F8H6E5"/>
<dbReference type="PRINTS" id="PR00081">
    <property type="entry name" value="GDHRDH"/>
</dbReference>
<comment type="caution">
    <text evidence="2">The sequence shown here is derived from an EMBL/GenBank/DDBJ whole genome shotgun (WGS) entry which is preliminary data.</text>
</comment>
<dbReference type="EMBL" id="MGKS01000013">
    <property type="protein sequence ID" value="OGN32516.1"/>
    <property type="molecule type" value="Genomic_DNA"/>
</dbReference>
<evidence type="ECO:0000313" key="3">
    <source>
        <dbReference type="Proteomes" id="UP000177676"/>
    </source>
</evidence>
<evidence type="ECO:0000313" key="2">
    <source>
        <dbReference type="EMBL" id="OGN32516.1"/>
    </source>
</evidence>
<dbReference type="Pfam" id="PF13561">
    <property type="entry name" value="adh_short_C2"/>
    <property type="match status" value="1"/>
</dbReference>
<dbReference type="GO" id="GO:0016616">
    <property type="term" value="F:oxidoreductase activity, acting on the CH-OH group of donors, NAD or NADP as acceptor"/>
    <property type="evidence" value="ECO:0007669"/>
    <property type="project" value="TreeGrafter"/>
</dbReference>
<reference evidence="2 3" key="1">
    <citation type="journal article" date="2016" name="Nat. Commun.">
        <title>Thousands of microbial genomes shed light on interconnected biogeochemical processes in an aquifer system.</title>
        <authorList>
            <person name="Anantharaman K."/>
            <person name="Brown C.T."/>
            <person name="Hug L.A."/>
            <person name="Sharon I."/>
            <person name="Castelle C.J."/>
            <person name="Probst A.J."/>
            <person name="Thomas B.C."/>
            <person name="Singh A."/>
            <person name="Wilkins M.J."/>
            <person name="Karaoz U."/>
            <person name="Brodie E.L."/>
            <person name="Williams K.H."/>
            <person name="Hubbard S.S."/>
            <person name="Banfield J.F."/>
        </authorList>
    </citation>
    <scope>NUCLEOTIDE SEQUENCE [LARGE SCALE GENOMIC DNA]</scope>
</reference>
<dbReference type="PANTHER" id="PTHR42760">
    <property type="entry name" value="SHORT-CHAIN DEHYDROGENASES/REDUCTASES FAMILY MEMBER"/>
    <property type="match status" value="1"/>
</dbReference>
<evidence type="ECO:0008006" key="4">
    <source>
        <dbReference type="Google" id="ProtNLM"/>
    </source>
</evidence>
<accession>A0A1F8H6E5</accession>
<dbReference type="InterPro" id="IPR036291">
    <property type="entry name" value="NAD(P)-bd_dom_sf"/>
</dbReference>
<evidence type="ECO:0000256" key="1">
    <source>
        <dbReference type="ARBA" id="ARBA00006484"/>
    </source>
</evidence>